<dbReference type="InterPro" id="IPR020904">
    <property type="entry name" value="Sc_DH/Rdtase_CS"/>
</dbReference>
<dbReference type="PROSITE" id="PS00061">
    <property type="entry name" value="ADH_SHORT"/>
    <property type="match status" value="1"/>
</dbReference>
<keyword evidence="5" id="KW-1185">Reference proteome</keyword>
<dbReference type="Gene3D" id="3.40.50.720">
    <property type="entry name" value="NAD(P)-binding Rossmann-like Domain"/>
    <property type="match status" value="1"/>
</dbReference>
<dbReference type="Proteomes" id="UP001564657">
    <property type="component" value="Unassembled WGS sequence"/>
</dbReference>
<evidence type="ECO:0000256" key="2">
    <source>
        <dbReference type="ARBA" id="ARBA00022857"/>
    </source>
</evidence>
<comment type="similarity">
    <text evidence="1">Belongs to the short-chain dehydrogenases/reductases (SDR) family.</text>
</comment>
<gene>
    <name evidence="4" type="ORF">AB8U03_03555</name>
</gene>
<name>A0ABV4BKG3_9CLOT</name>
<dbReference type="EMBL" id="JBGEWD010000002">
    <property type="protein sequence ID" value="MEY7999284.1"/>
    <property type="molecule type" value="Genomic_DNA"/>
</dbReference>
<proteinExistence type="inferred from homology"/>
<protein>
    <submittedName>
        <fullName evidence="4">SDR family NAD(P)-dependent oxidoreductase</fullName>
        <ecNumber evidence="4">1.-.-.-</ecNumber>
    </submittedName>
</protein>
<dbReference type="Pfam" id="PF00106">
    <property type="entry name" value="adh_short"/>
    <property type="match status" value="1"/>
</dbReference>
<evidence type="ECO:0000313" key="4">
    <source>
        <dbReference type="EMBL" id="MEY7999284.1"/>
    </source>
</evidence>
<dbReference type="RefSeq" id="WP_369703171.1">
    <property type="nucleotide sequence ID" value="NZ_JBGEWD010000002.1"/>
</dbReference>
<dbReference type="InterPro" id="IPR036291">
    <property type="entry name" value="NAD(P)-bd_dom_sf"/>
</dbReference>
<evidence type="ECO:0000256" key="1">
    <source>
        <dbReference type="ARBA" id="ARBA00006484"/>
    </source>
</evidence>
<accession>A0ABV4BKG3</accession>
<sequence length="257" mass="29154">MGIAIITGASSGLGREFVRQIASKENDVSEIWVIARRKERLEELVSKINVPIVVFPFDLARKENIDDFIEYLKTRKPLINILVNAAGFGKIGSYNDISRLDSDNMIDLNCRAAVDMTIAVLPYMKKKSRILQICSTSAFQPFQYLNVYAATKAFLYRYSRALRIELLPKGIHVTAVCPYWIKDTEFISKAKHNGDGKEIKNFIFASKAKNVVSIALNDSRIGLPVSTPGPICFIHRIVAKFIPHEIMMFIWELIRKL</sequence>
<keyword evidence="3 4" id="KW-0560">Oxidoreductase</keyword>
<dbReference type="InterPro" id="IPR002347">
    <property type="entry name" value="SDR_fam"/>
</dbReference>
<organism evidence="4 5">
    <name type="scientific">Clostridium moutaii</name>
    <dbReference type="NCBI Taxonomy" id="3240932"/>
    <lineage>
        <taxon>Bacteria</taxon>
        <taxon>Bacillati</taxon>
        <taxon>Bacillota</taxon>
        <taxon>Clostridia</taxon>
        <taxon>Eubacteriales</taxon>
        <taxon>Clostridiaceae</taxon>
        <taxon>Clostridium</taxon>
    </lineage>
</organism>
<dbReference type="PANTHER" id="PTHR43391">
    <property type="entry name" value="RETINOL DEHYDROGENASE-RELATED"/>
    <property type="match status" value="1"/>
</dbReference>
<reference evidence="4 5" key="1">
    <citation type="submission" date="2024-08" db="EMBL/GenBank/DDBJ databases">
        <title>Clostridium lapicellarii sp. nov., and Clostridium renhuaiense sp. nov., two species isolated from the mud in a fermentation cellar used for producing sauce-flavour Chinese liquors.</title>
        <authorList>
            <person name="Yang F."/>
            <person name="Wang H."/>
            <person name="Chen L.Q."/>
            <person name="Zhou N."/>
            <person name="Lu J.J."/>
            <person name="Pu X.X."/>
            <person name="Wan B."/>
            <person name="Wang L."/>
            <person name="Liu S.J."/>
        </authorList>
    </citation>
    <scope>NUCLEOTIDE SEQUENCE [LARGE SCALE GENOMIC DNA]</scope>
    <source>
        <strain evidence="4 5">MT-5</strain>
    </source>
</reference>
<dbReference type="SUPFAM" id="SSF51735">
    <property type="entry name" value="NAD(P)-binding Rossmann-fold domains"/>
    <property type="match status" value="1"/>
</dbReference>
<dbReference type="PANTHER" id="PTHR43391:SF14">
    <property type="entry name" value="DEHYDROGENASE_REDUCTASE SDR FAMILY PROTEIN 7-LIKE"/>
    <property type="match status" value="1"/>
</dbReference>
<dbReference type="PRINTS" id="PR00081">
    <property type="entry name" value="GDHRDH"/>
</dbReference>
<dbReference type="EC" id="1.-.-.-" evidence="4"/>
<evidence type="ECO:0000313" key="5">
    <source>
        <dbReference type="Proteomes" id="UP001564657"/>
    </source>
</evidence>
<keyword evidence="2" id="KW-0521">NADP</keyword>
<evidence type="ECO:0000256" key="3">
    <source>
        <dbReference type="ARBA" id="ARBA00023002"/>
    </source>
</evidence>
<dbReference type="CDD" id="cd05233">
    <property type="entry name" value="SDR_c"/>
    <property type="match status" value="1"/>
</dbReference>
<dbReference type="GO" id="GO:0016491">
    <property type="term" value="F:oxidoreductase activity"/>
    <property type="evidence" value="ECO:0007669"/>
    <property type="project" value="UniProtKB-KW"/>
</dbReference>
<comment type="caution">
    <text evidence="4">The sequence shown here is derived from an EMBL/GenBank/DDBJ whole genome shotgun (WGS) entry which is preliminary data.</text>
</comment>